<keyword evidence="4" id="KW-1185">Reference proteome</keyword>
<dbReference type="InterPro" id="IPR027417">
    <property type="entry name" value="P-loop_NTPase"/>
</dbReference>
<dbReference type="SUPFAM" id="SSF52540">
    <property type="entry name" value="P-loop containing nucleoside triphosphate hydrolases"/>
    <property type="match status" value="1"/>
</dbReference>
<name>A0ABW2FSC5_9ACTN</name>
<dbReference type="Proteomes" id="UP001596435">
    <property type="component" value="Unassembled WGS sequence"/>
</dbReference>
<sequence length="331" mass="34325">MYVSRIKVAGLRCFSGPRAVDLAVEPGPGWTVLAGPNGSGKSTLLAALALALGARPPGDPADWLAPGSDRAEVDLPGAGRWSTDGPLRSPHAVGRLVGADRTAPARLTAAAARLLEEGVLPDGWRVADPERALVRPPDGPAQPLAALGSGTAALAALVAALAGDARAEPADGATTVPLRATALIDDVDLHLHPHWQQRIGGWLTTRFPNVQFLVATHSPYVCQAADPGTLVRLAGPGAAEPPHVLGEDVHQRVLYGSGDDTALSELFGLPSAYSAAAEAERQLLVRLERKLYAGRATSAEVDAYRRLGAKLNSSIAARADEMAARLLGDQP</sequence>
<dbReference type="Pfam" id="PF13476">
    <property type="entry name" value="AAA_23"/>
    <property type="match status" value="1"/>
</dbReference>
<dbReference type="Pfam" id="PF13304">
    <property type="entry name" value="AAA_21"/>
    <property type="match status" value="1"/>
</dbReference>
<dbReference type="PANTHER" id="PTHR43581">
    <property type="entry name" value="ATP/GTP PHOSPHATASE"/>
    <property type="match status" value="1"/>
</dbReference>
<dbReference type="InterPro" id="IPR003959">
    <property type="entry name" value="ATPase_AAA_core"/>
</dbReference>
<evidence type="ECO:0000259" key="1">
    <source>
        <dbReference type="Pfam" id="PF13304"/>
    </source>
</evidence>
<reference evidence="4" key="1">
    <citation type="journal article" date="2019" name="Int. J. Syst. Evol. Microbiol.">
        <title>The Global Catalogue of Microorganisms (GCM) 10K type strain sequencing project: providing services to taxonomists for standard genome sequencing and annotation.</title>
        <authorList>
            <consortium name="The Broad Institute Genomics Platform"/>
            <consortium name="The Broad Institute Genome Sequencing Center for Infectious Disease"/>
            <person name="Wu L."/>
            <person name="Ma J."/>
        </authorList>
    </citation>
    <scope>NUCLEOTIDE SEQUENCE [LARGE SCALE GENOMIC DNA]</scope>
    <source>
        <strain evidence="4">CGMCC 1.12859</strain>
    </source>
</reference>
<feature type="domain" description="Rad50/SbcC-type AAA" evidence="2">
    <location>
        <begin position="5"/>
        <end position="60"/>
    </location>
</feature>
<evidence type="ECO:0000259" key="2">
    <source>
        <dbReference type="Pfam" id="PF13476"/>
    </source>
</evidence>
<comment type="caution">
    <text evidence="3">The sequence shown here is derived from an EMBL/GenBank/DDBJ whole genome shotgun (WGS) entry which is preliminary data.</text>
</comment>
<dbReference type="Gene3D" id="3.40.50.300">
    <property type="entry name" value="P-loop containing nucleotide triphosphate hydrolases"/>
    <property type="match status" value="2"/>
</dbReference>
<proteinExistence type="predicted"/>
<dbReference type="EMBL" id="JBHTAJ010000017">
    <property type="protein sequence ID" value="MFC7180170.1"/>
    <property type="molecule type" value="Genomic_DNA"/>
</dbReference>
<dbReference type="InterPro" id="IPR038729">
    <property type="entry name" value="Rad50/SbcC_AAA"/>
</dbReference>
<dbReference type="RefSeq" id="WP_345707229.1">
    <property type="nucleotide sequence ID" value="NZ_BAABKV010000001.1"/>
</dbReference>
<dbReference type="InterPro" id="IPR051396">
    <property type="entry name" value="Bact_Antivir_Def_Nuclease"/>
</dbReference>
<evidence type="ECO:0000313" key="3">
    <source>
        <dbReference type="EMBL" id="MFC7180170.1"/>
    </source>
</evidence>
<feature type="domain" description="ATPase AAA-type core" evidence="1">
    <location>
        <begin position="133"/>
        <end position="221"/>
    </location>
</feature>
<accession>A0ABW2FSC5</accession>
<protein>
    <submittedName>
        <fullName evidence="3">AAA family ATPase</fullName>
    </submittedName>
</protein>
<gene>
    <name evidence="3" type="ORF">ACFQMG_11455</name>
</gene>
<dbReference type="PANTHER" id="PTHR43581:SF2">
    <property type="entry name" value="EXCINUCLEASE ATPASE SUBUNIT"/>
    <property type="match status" value="1"/>
</dbReference>
<evidence type="ECO:0000313" key="4">
    <source>
        <dbReference type="Proteomes" id="UP001596435"/>
    </source>
</evidence>
<organism evidence="3 4">
    <name type="scientific">Kitasatospora paranensis</name>
    <dbReference type="NCBI Taxonomy" id="258053"/>
    <lineage>
        <taxon>Bacteria</taxon>
        <taxon>Bacillati</taxon>
        <taxon>Actinomycetota</taxon>
        <taxon>Actinomycetes</taxon>
        <taxon>Kitasatosporales</taxon>
        <taxon>Streptomycetaceae</taxon>
        <taxon>Kitasatospora</taxon>
    </lineage>
</organism>